<dbReference type="SUPFAM" id="SSF56399">
    <property type="entry name" value="ADP-ribosylation"/>
    <property type="match status" value="1"/>
</dbReference>
<name>A0A7S0N2Q6_9CHLO</name>
<dbReference type="Gene3D" id="3.20.170.20">
    <property type="entry name" value="Protein of unknown function DUF952"/>
    <property type="match status" value="1"/>
</dbReference>
<evidence type="ECO:0000313" key="1">
    <source>
        <dbReference type="EMBL" id="CAD8657925.1"/>
    </source>
</evidence>
<dbReference type="PANTHER" id="PTHR34129">
    <property type="entry name" value="BLR1139 PROTEIN"/>
    <property type="match status" value="1"/>
</dbReference>
<dbReference type="EMBL" id="HBFA01009812">
    <property type="protein sequence ID" value="CAD8657925.1"/>
    <property type="molecule type" value="Transcribed_RNA"/>
</dbReference>
<dbReference type="InterPro" id="IPR009297">
    <property type="entry name" value="DUF952"/>
</dbReference>
<sequence length="151" mass="16140">MADCPVLDASSVPRRVFKLAVAEELAAFKESGKIESGLDTADGFIHLSDHTSARTVAKMFFTTCTDLHLIEIDAHQFAGPVQWVGGKMGDPSPGADVLGKTATTVHYWQEDGCVHVYGSEGVKTTAIVREEAVPLGSDGVHVFPAWLNGDK</sequence>
<reference evidence="1" key="1">
    <citation type="submission" date="2021-01" db="EMBL/GenBank/DDBJ databases">
        <authorList>
            <person name="Corre E."/>
            <person name="Pelletier E."/>
            <person name="Niang G."/>
            <person name="Scheremetjew M."/>
            <person name="Finn R."/>
            <person name="Kale V."/>
            <person name="Holt S."/>
            <person name="Cochrane G."/>
            <person name="Meng A."/>
            <person name="Brown T."/>
            <person name="Cohen L."/>
        </authorList>
    </citation>
    <scope>NUCLEOTIDE SEQUENCE</scope>
    <source>
        <strain evidence="1">CCMP722</strain>
    </source>
</reference>
<gene>
    <name evidence="1" type="ORF">POBO1169_LOCUS5159</name>
</gene>
<dbReference type="Pfam" id="PF06108">
    <property type="entry name" value="DUF952"/>
    <property type="match status" value="1"/>
</dbReference>
<organism evidence="1">
    <name type="scientific">Pyramimonas obovata</name>
    <dbReference type="NCBI Taxonomy" id="1411642"/>
    <lineage>
        <taxon>Eukaryota</taxon>
        <taxon>Viridiplantae</taxon>
        <taxon>Chlorophyta</taxon>
        <taxon>Pyramimonadophyceae</taxon>
        <taxon>Pyramimonadales</taxon>
        <taxon>Pyramimonadaceae</taxon>
        <taxon>Pyramimonas</taxon>
        <taxon>Pyramimonas incertae sedis</taxon>
    </lineage>
</organism>
<accession>A0A7S0N2Q6</accession>
<dbReference type="PANTHER" id="PTHR34129:SF1">
    <property type="entry name" value="DUF952 DOMAIN-CONTAINING PROTEIN"/>
    <property type="match status" value="1"/>
</dbReference>
<protein>
    <recommendedName>
        <fullName evidence="2">DUF952 domain-containing protein</fullName>
    </recommendedName>
</protein>
<proteinExistence type="predicted"/>
<dbReference type="AlphaFoldDB" id="A0A7S0N2Q6"/>
<evidence type="ECO:0008006" key="2">
    <source>
        <dbReference type="Google" id="ProtNLM"/>
    </source>
</evidence>